<dbReference type="STRING" id="1605367.AFM12_16625"/>
<accession>A0A0P7BNH4</accession>
<dbReference type="InterPro" id="IPR029044">
    <property type="entry name" value="Nucleotide-diphossugar_trans"/>
</dbReference>
<keyword evidence="2" id="KW-0328">Glycosyltransferase</keyword>
<protein>
    <recommendedName>
        <fullName evidence="4">Glycosyltransferase 2-like domain-containing protein</fullName>
    </recommendedName>
</protein>
<dbReference type="InterPro" id="IPR050834">
    <property type="entry name" value="Glycosyltransf_2"/>
</dbReference>
<dbReference type="Pfam" id="PF00535">
    <property type="entry name" value="Glycos_transf_2"/>
    <property type="match status" value="1"/>
</dbReference>
<comment type="caution">
    <text evidence="5">The sequence shown here is derived from an EMBL/GenBank/DDBJ whole genome shotgun (WGS) entry which is preliminary data.</text>
</comment>
<dbReference type="Proteomes" id="UP000050454">
    <property type="component" value="Unassembled WGS sequence"/>
</dbReference>
<comment type="similarity">
    <text evidence="1">Belongs to the glycosyltransferase 2 family.</text>
</comment>
<dbReference type="AlphaFoldDB" id="A0A0P7BNH4"/>
<reference evidence="5 6" key="1">
    <citation type="submission" date="2015-07" db="EMBL/GenBank/DDBJ databases">
        <title>The draft genome sequence of Leadbetterella sp. JN14-9.</title>
        <authorList>
            <person name="Liu Y."/>
            <person name="Du J."/>
            <person name="Shao Z."/>
        </authorList>
    </citation>
    <scope>NUCLEOTIDE SEQUENCE [LARGE SCALE GENOMIC DNA]</scope>
    <source>
        <strain evidence="5 6">JN14-9</strain>
    </source>
</reference>
<evidence type="ECO:0000259" key="4">
    <source>
        <dbReference type="Pfam" id="PF00535"/>
    </source>
</evidence>
<dbReference type="CDD" id="cd00761">
    <property type="entry name" value="Glyco_tranf_GTA_type"/>
    <property type="match status" value="1"/>
</dbReference>
<dbReference type="PANTHER" id="PTHR43685">
    <property type="entry name" value="GLYCOSYLTRANSFERASE"/>
    <property type="match status" value="1"/>
</dbReference>
<keyword evidence="6" id="KW-1185">Reference proteome</keyword>
<dbReference type="RefSeq" id="WP_055150540.1">
    <property type="nucleotide sequence ID" value="NZ_JXSZ01000013.1"/>
</dbReference>
<dbReference type="GO" id="GO:0016757">
    <property type="term" value="F:glycosyltransferase activity"/>
    <property type="evidence" value="ECO:0007669"/>
    <property type="project" value="UniProtKB-KW"/>
</dbReference>
<proteinExistence type="inferred from homology"/>
<dbReference type="Gene3D" id="3.90.550.10">
    <property type="entry name" value="Spore Coat Polysaccharide Biosynthesis Protein SpsA, Chain A"/>
    <property type="match status" value="1"/>
</dbReference>
<gene>
    <name evidence="5" type="ORF">AFM12_16625</name>
</gene>
<name>A0A0P7BNH4_9BACT</name>
<dbReference type="SUPFAM" id="SSF53448">
    <property type="entry name" value="Nucleotide-diphospho-sugar transferases"/>
    <property type="match status" value="1"/>
</dbReference>
<keyword evidence="3" id="KW-0808">Transferase</keyword>
<dbReference type="EMBL" id="LGTQ01000013">
    <property type="protein sequence ID" value="KPM46863.1"/>
    <property type="molecule type" value="Genomic_DNA"/>
</dbReference>
<dbReference type="PANTHER" id="PTHR43685:SF5">
    <property type="entry name" value="GLYCOSYLTRANSFERASE EPSE-RELATED"/>
    <property type="match status" value="1"/>
</dbReference>
<dbReference type="InterPro" id="IPR001173">
    <property type="entry name" value="Glyco_trans_2-like"/>
</dbReference>
<sequence>MKGPSVDIILPFYQNGETLDRAIASILDQTYRNFRLILVANNADAASLEIAEKFAKEDSRVEFLHEPRQGVAFAFNTGIQAGNNPFIARMDGDDIAEPEKLEKQVKYLLENPSLAAVATQTTFSSTIKASEGFGHFVEWQNAIISPEEHFLAQFYESPVANPTILFRRELIENYGLVDTSDTPEDYELYLRWMDQGEQIAKIAEPLLTWNDHPNRLTRTHQHYREAAFQKVRYRYLAKYLNDVTQNRELVICGASKNIQLKANRLQAKGIRIAAHTDVFTRKPEDVNFIPLSKALENKDFYFVSLIAKRDVYQEIKGLFLSKGLAEGADFILAG</sequence>
<evidence type="ECO:0000256" key="2">
    <source>
        <dbReference type="ARBA" id="ARBA00022676"/>
    </source>
</evidence>
<feature type="domain" description="Glycosyltransferase 2-like" evidence="4">
    <location>
        <begin position="8"/>
        <end position="174"/>
    </location>
</feature>
<evidence type="ECO:0000313" key="6">
    <source>
        <dbReference type="Proteomes" id="UP000050454"/>
    </source>
</evidence>
<dbReference type="OrthoDB" id="9815829at2"/>
<organism evidence="5 6">
    <name type="scientific">Jiulongibacter sediminis</name>
    <dbReference type="NCBI Taxonomy" id="1605367"/>
    <lineage>
        <taxon>Bacteria</taxon>
        <taxon>Pseudomonadati</taxon>
        <taxon>Bacteroidota</taxon>
        <taxon>Cytophagia</taxon>
        <taxon>Cytophagales</taxon>
        <taxon>Leadbetterellaceae</taxon>
        <taxon>Jiulongibacter</taxon>
    </lineage>
</organism>
<evidence type="ECO:0000313" key="5">
    <source>
        <dbReference type="EMBL" id="KPM46863.1"/>
    </source>
</evidence>
<evidence type="ECO:0000256" key="1">
    <source>
        <dbReference type="ARBA" id="ARBA00006739"/>
    </source>
</evidence>
<evidence type="ECO:0000256" key="3">
    <source>
        <dbReference type="ARBA" id="ARBA00022679"/>
    </source>
</evidence>